<keyword evidence="2" id="KW-1185">Reference proteome</keyword>
<evidence type="ECO:0000256" key="1">
    <source>
        <dbReference type="SAM" id="MobiDB-lite"/>
    </source>
</evidence>
<dbReference type="Proteomes" id="UP000887577">
    <property type="component" value="Unplaced"/>
</dbReference>
<protein>
    <submittedName>
        <fullName evidence="3">Uncharacterized protein</fullName>
    </submittedName>
</protein>
<feature type="compositionally biased region" description="Low complexity" evidence="1">
    <location>
        <begin position="60"/>
        <end position="76"/>
    </location>
</feature>
<reference evidence="3" key="1">
    <citation type="submission" date="2022-11" db="UniProtKB">
        <authorList>
            <consortium name="WormBaseParasite"/>
        </authorList>
    </citation>
    <scope>IDENTIFICATION</scope>
</reference>
<proteinExistence type="predicted"/>
<feature type="region of interest" description="Disordered" evidence="1">
    <location>
        <begin position="38"/>
        <end position="92"/>
    </location>
</feature>
<dbReference type="WBParaSite" id="PSU_v2.g1545.t1">
    <property type="protein sequence ID" value="PSU_v2.g1545.t1"/>
    <property type="gene ID" value="PSU_v2.g1545"/>
</dbReference>
<organism evidence="2 3">
    <name type="scientific">Panagrolaimus superbus</name>
    <dbReference type="NCBI Taxonomy" id="310955"/>
    <lineage>
        <taxon>Eukaryota</taxon>
        <taxon>Metazoa</taxon>
        <taxon>Ecdysozoa</taxon>
        <taxon>Nematoda</taxon>
        <taxon>Chromadorea</taxon>
        <taxon>Rhabditida</taxon>
        <taxon>Tylenchina</taxon>
        <taxon>Panagrolaimomorpha</taxon>
        <taxon>Panagrolaimoidea</taxon>
        <taxon>Panagrolaimidae</taxon>
        <taxon>Panagrolaimus</taxon>
    </lineage>
</organism>
<evidence type="ECO:0000313" key="2">
    <source>
        <dbReference type="Proteomes" id="UP000887577"/>
    </source>
</evidence>
<evidence type="ECO:0000313" key="3">
    <source>
        <dbReference type="WBParaSite" id="PSU_v2.g1545.t1"/>
    </source>
</evidence>
<name>A0A914Y5H1_9BILA</name>
<dbReference type="AlphaFoldDB" id="A0A914Y5H1"/>
<sequence>MLSTPITKTIIPKKSPGSAVVSNSFMNALSAGSANAVELQKKRKKPPPVIDLPLNSPLEPVTVTTPGATVPPSTVPESDPNGPNPARVPIPGSKRRIHFADDKGEELVLIKYIENVLLNKTHRPSSDMKHADAEAERISMKQRKTDVEEEDDEDMQIEMQSSGNNDIADWQPIAYCDPDVKEFCSELVEEENIREGSAMRSFIPQPDGTTKHSCRFCC</sequence>
<accession>A0A914Y5H1</accession>